<protein>
    <submittedName>
        <fullName evidence="1">Uncharacterized protein</fullName>
    </submittedName>
</protein>
<dbReference type="EMBL" id="UINC01076808">
    <property type="protein sequence ID" value="SVC16324.1"/>
    <property type="molecule type" value="Genomic_DNA"/>
</dbReference>
<reference evidence="1" key="1">
    <citation type="submission" date="2018-05" db="EMBL/GenBank/DDBJ databases">
        <authorList>
            <person name="Lanie J.A."/>
            <person name="Ng W.-L."/>
            <person name="Kazmierczak K.M."/>
            <person name="Andrzejewski T.M."/>
            <person name="Davidsen T.M."/>
            <person name="Wayne K.J."/>
            <person name="Tettelin H."/>
            <person name="Glass J.I."/>
            <person name="Rusch D."/>
            <person name="Podicherti R."/>
            <person name="Tsui H.-C.T."/>
            <person name="Winkler M.E."/>
        </authorList>
    </citation>
    <scope>NUCLEOTIDE SEQUENCE</scope>
</reference>
<proteinExistence type="predicted"/>
<sequence>MKVGNIEAKPGEHAFGYLEVAKSRSGLGPDIPVHVFAGAEPGPTLLVQGAI</sequence>
<gene>
    <name evidence="1" type="ORF">METZ01_LOCUS269178</name>
</gene>
<accession>A0A382JV13</accession>
<organism evidence="1">
    <name type="scientific">marine metagenome</name>
    <dbReference type="NCBI Taxonomy" id="408172"/>
    <lineage>
        <taxon>unclassified sequences</taxon>
        <taxon>metagenomes</taxon>
        <taxon>ecological metagenomes</taxon>
    </lineage>
</organism>
<name>A0A382JV13_9ZZZZ</name>
<dbReference type="Gene3D" id="3.40.630.10">
    <property type="entry name" value="Zn peptidases"/>
    <property type="match status" value="1"/>
</dbReference>
<evidence type="ECO:0000313" key="1">
    <source>
        <dbReference type="EMBL" id="SVC16324.1"/>
    </source>
</evidence>
<dbReference type="AlphaFoldDB" id="A0A382JV13"/>
<feature type="non-terminal residue" evidence="1">
    <location>
        <position position="51"/>
    </location>
</feature>